<feature type="compositionally biased region" description="Polar residues" evidence="1">
    <location>
        <begin position="74"/>
        <end position="86"/>
    </location>
</feature>
<dbReference type="EMBL" id="LGRX02025835">
    <property type="protein sequence ID" value="KAK3251780.1"/>
    <property type="molecule type" value="Genomic_DNA"/>
</dbReference>
<feature type="region of interest" description="Disordered" evidence="1">
    <location>
        <begin position="61"/>
        <end position="101"/>
    </location>
</feature>
<comment type="caution">
    <text evidence="2">The sequence shown here is derived from an EMBL/GenBank/DDBJ whole genome shotgun (WGS) entry which is preliminary data.</text>
</comment>
<sequence>MTFRDKRRRCLESSKTVVKRLLKRLGCGFLIPPQHQPLPRIPGMLLPSNAAPISSRRIQILSSSTSSPAEPPAQRTSSDGVVQQPTEPQPVSERGSESDRSHGLQLAPYMLPSGQLAWALPKSASSLSTQQQYAPSAVEHSQEDSQEDLPKETTPRGKRKVSFGTVNFEPQRNKVPGIAGKSPLQSNLKVKSQWATPSPEATIVTISTPTSDKKLGVLRGPISVAYSHSLRESSKGIGVQQTHTSAGYLNITSSAKLANELDEDIAKLQTPTIGKVAAKVEAQIGLGTSSTGNLSWSGLLGADAEGALGAGCLRDGAGGAGGDDLGTGCLGRVEAGGAGEDCGVRLFA</sequence>
<protein>
    <submittedName>
        <fullName evidence="2">Uncharacterized protein</fullName>
    </submittedName>
</protein>
<feature type="compositionally biased region" description="Basic and acidic residues" evidence="1">
    <location>
        <begin position="140"/>
        <end position="155"/>
    </location>
</feature>
<evidence type="ECO:0000313" key="3">
    <source>
        <dbReference type="Proteomes" id="UP001190700"/>
    </source>
</evidence>
<dbReference type="Proteomes" id="UP001190700">
    <property type="component" value="Unassembled WGS sequence"/>
</dbReference>
<evidence type="ECO:0000313" key="2">
    <source>
        <dbReference type="EMBL" id="KAK3251780.1"/>
    </source>
</evidence>
<gene>
    <name evidence="2" type="ORF">CYMTET_38890</name>
</gene>
<evidence type="ECO:0000256" key="1">
    <source>
        <dbReference type="SAM" id="MobiDB-lite"/>
    </source>
</evidence>
<name>A0AAE0CCV9_9CHLO</name>
<dbReference type="AlphaFoldDB" id="A0AAE0CCV9"/>
<feature type="region of interest" description="Disordered" evidence="1">
    <location>
        <begin position="129"/>
        <end position="161"/>
    </location>
</feature>
<keyword evidence="3" id="KW-1185">Reference proteome</keyword>
<proteinExistence type="predicted"/>
<organism evidence="2 3">
    <name type="scientific">Cymbomonas tetramitiformis</name>
    <dbReference type="NCBI Taxonomy" id="36881"/>
    <lineage>
        <taxon>Eukaryota</taxon>
        <taxon>Viridiplantae</taxon>
        <taxon>Chlorophyta</taxon>
        <taxon>Pyramimonadophyceae</taxon>
        <taxon>Pyramimonadales</taxon>
        <taxon>Pyramimonadaceae</taxon>
        <taxon>Cymbomonas</taxon>
    </lineage>
</organism>
<accession>A0AAE0CCV9</accession>
<reference evidence="2 3" key="1">
    <citation type="journal article" date="2015" name="Genome Biol. Evol.">
        <title>Comparative Genomics of a Bacterivorous Green Alga Reveals Evolutionary Causalities and Consequences of Phago-Mixotrophic Mode of Nutrition.</title>
        <authorList>
            <person name="Burns J.A."/>
            <person name="Paasch A."/>
            <person name="Narechania A."/>
            <person name="Kim E."/>
        </authorList>
    </citation>
    <scope>NUCLEOTIDE SEQUENCE [LARGE SCALE GENOMIC DNA]</scope>
    <source>
        <strain evidence="2 3">PLY_AMNH</strain>
    </source>
</reference>